<dbReference type="SUPFAM" id="SSF47370">
    <property type="entry name" value="Bromodomain"/>
    <property type="match status" value="1"/>
</dbReference>
<evidence type="ECO:0000259" key="4">
    <source>
        <dbReference type="PROSITE" id="PS50014"/>
    </source>
</evidence>
<dbReference type="OrthoDB" id="21449at2759"/>
<sequence length="827" mass="88945">MNISLSAYTSLETLLLFQSLRIHGVEGSVFGKISDLLKKNRYVRSAKEYDEARLSPDALRDLYQTLVEDEGAINADEGHTSDIGVTNGDHPNSRKRKVPIPSLPSAVDAAQNPDLIPKLVEKLYYRYRSSIAEEVGREERKWSTLKQEVEEIESGKWDHKLKIEATNGLPSKPKAEASSSATKPSAARERPNALKLHSPVASSAPPYIRPLQSSNGSQPVQYNGRAAGNLDISPHTKASSSPAPAQAAQSRPTSQNIAPAGSPPVARTPVSQYSPPVTHQSPYVTPVPPSGISQNTRTQLANAPGLSAQTPPHSAQSLHNLQPSSYSGEGQRPFSPSPSRYIYPLPSQHAGPQGSAGHSAGGPSSVTQPPGTQRTPQYHPPAYPSQPSTQQRQPPGSKGGVMLPPFQVTPQTPLQQQQRQDTTASPLPPRQTLPRTPSTVPSRLPTQTVDYTEVIRILGSKTWRPNAARPSPLTAVNTPSSETKWKKDLPTVATLRSPSVSPINDLAPPPAFPVPGSRPRGRPRKVKPKAVETTVEDDSRSIRSTRRRGRRPRGASVTSSAVESSVRGRTRSQSAVSHVDAMSVDESHIGHAVKHEPSTPGMLEDVMPGIESAASGLVRRNRNVATSAKSTKRKREAQEESEAAESEEPGSPGSRQIVAPRYFHKMSQPLLNDITSHKYASLFSAPVKEKDAAGYKDMIKRPQDLKSIRTAINVGSKVVAAAAASMDTPSVGSPGGGGGNVLLPVSAEVMPPKAIVNSAQLERELMRMFANAVMFNTGEDGVVQDARDMFEATQQAVSNWRSAERTRDGEEVGAEDEGAGPSKRRKQ</sequence>
<dbReference type="Proteomes" id="UP000799437">
    <property type="component" value="Unassembled WGS sequence"/>
</dbReference>
<dbReference type="AlphaFoldDB" id="A0A6A6WHH7"/>
<feature type="compositionally biased region" description="Basic residues" evidence="3">
    <location>
        <begin position="543"/>
        <end position="553"/>
    </location>
</feature>
<evidence type="ECO:0000256" key="3">
    <source>
        <dbReference type="SAM" id="MobiDB-lite"/>
    </source>
</evidence>
<feature type="region of interest" description="Disordered" evidence="3">
    <location>
        <begin position="794"/>
        <end position="827"/>
    </location>
</feature>
<dbReference type="GO" id="GO:0006325">
    <property type="term" value="P:chromatin organization"/>
    <property type="evidence" value="ECO:0007669"/>
    <property type="project" value="UniProtKB-ARBA"/>
</dbReference>
<feature type="compositionally biased region" description="Basic and acidic residues" evidence="3">
    <location>
        <begin position="585"/>
        <end position="597"/>
    </location>
</feature>
<accession>A0A6A6WHH7</accession>
<feature type="compositionally biased region" description="Acidic residues" evidence="3">
    <location>
        <begin position="639"/>
        <end position="648"/>
    </location>
</feature>
<feature type="region of interest" description="Disordered" evidence="3">
    <location>
        <begin position="464"/>
        <end position="656"/>
    </location>
</feature>
<dbReference type="GeneID" id="54480809"/>
<dbReference type="GO" id="GO:0035267">
    <property type="term" value="C:NuA4 histone acetyltransferase complex"/>
    <property type="evidence" value="ECO:0007669"/>
    <property type="project" value="TreeGrafter"/>
</dbReference>
<feature type="compositionally biased region" description="Polar residues" evidence="3">
    <location>
        <begin position="366"/>
        <end position="376"/>
    </location>
</feature>
<dbReference type="InterPro" id="IPR036427">
    <property type="entry name" value="Bromodomain-like_sf"/>
</dbReference>
<organism evidence="5 6">
    <name type="scientific">Pseudovirgaria hyperparasitica</name>
    <dbReference type="NCBI Taxonomy" id="470096"/>
    <lineage>
        <taxon>Eukaryota</taxon>
        <taxon>Fungi</taxon>
        <taxon>Dikarya</taxon>
        <taxon>Ascomycota</taxon>
        <taxon>Pezizomycotina</taxon>
        <taxon>Dothideomycetes</taxon>
        <taxon>Dothideomycetes incertae sedis</taxon>
        <taxon>Acrospermales</taxon>
        <taxon>Acrospermaceae</taxon>
        <taxon>Pseudovirgaria</taxon>
    </lineage>
</organism>
<reference evidence="5" key="1">
    <citation type="journal article" date="2020" name="Stud. Mycol.">
        <title>101 Dothideomycetes genomes: a test case for predicting lifestyles and emergence of pathogens.</title>
        <authorList>
            <person name="Haridas S."/>
            <person name="Albert R."/>
            <person name="Binder M."/>
            <person name="Bloem J."/>
            <person name="Labutti K."/>
            <person name="Salamov A."/>
            <person name="Andreopoulos B."/>
            <person name="Baker S."/>
            <person name="Barry K."/>
            <person name="Bills G."/>
            <person name="Bluhm B."/>
            <person name="Cannon C."/>
            <person name="Castanera R."/>
            <person name="Culley D."/>
            <person name="Daum C."/>
            <person name="Ezra D."/>
            <person name="Gonzalez J."/>
            <person name="Henrissat B."/>
            <person name="Kuo A."/>
            <person name="Liang C."/>
            <person name="Lipzen A."/>
            <person name="Lutzoni F."/>
            <person name="Magnuson J."/>
            <person name="Mondo S."/>
            <person name="Nolan M."/>
            <person name="Ohm R."/>
            <person name="Pangilinan J."/>
            <person name="Park H.-J."/>
            <person name="Ramirez L."/>
            <person name="Alfaro M."/>
            <person name="Sun H."/>
            <person name="Tritt A."/>
            <person name="Yoshinaga Y."/>
            <person name="Zwiers L.-H."/>
            <person name="Turgeon B."/>
            <person name="Goodwin S."/>
            <person name="Spatafora J."/>
            <person name="Crous P."/>
            <person name="Grigoriev I."/>
        </authorList>
    </citation>
    <scope>NUCLEOTIDE SEQUENCE</scope>
    <source>
        <strain evidence="5">CBS 121739</strain>
    </source>
</reference>
<keyword evidence="1 2" id="KW-0103">Bromodomain</keyword>
<protein>
    <recommendedName>
        <fullName evidence="4">Bromo domain-containing protein</fullName>
    </recommendedName>
</protein>
<proteinExistence type="predicted"/>
<feature type="compositionally biased region" description="Low complexity" evidence="3">
    <location>
        <begin position="404"/>
        <end position="425"/>
    </location>
</feature>
<feature type="domain" description="Bromo" evidence="4">
    <location>
        <begin position="675"/>
        <end position="783"/>
    </location>
</feature>
<dbReference type="PROSITE" id="PS50014">
    <property type="entry name" value="BROMODOMAIN_2"/>
    <property type="match status" value="1"/>
</dbReference>
<dbReference type="InterPro" id="IPR001487">
    <property type="entry name" value="Bromodomain"/>
</dbReference>
<dbReference type="RefSeq" id="XP_033604699.1">
    <property type="nucleotide sequence ID" value="XM_033739755.1"/>
</dbReference>
<dbReference type="PANTHER" id="PTHR15398">
    <property type="entry name" value="BROMODOMAIN-CONTAINING PROTEIN 8"/>
    <property type="match status" value="1"/>
</dbReference>
<evidence type="ECO:0000256" key="1">
    <source>
        <dbReference type="ARBA" id="ARBA00023117"/>
    </source>
</evidence>
<feature type="region of interest" description="Disordered" evidence="3">
    <location>
        <begin position="166"/>
        <end position="447"/>
    </location>
</feature>
<evidence type="ECO:0000256" key="2">
    <source>
        <dbReference type="PROSITE-ProRule" id="PRU00035"/>
    </source>
</evidence>
<feature type="compositionally biased region" description="Basic residues" evidence="3">
    <location>
        <begin position="519"/>
        <end position="528"/>
    </location>
</feature>
<feature type="compositionally biased region" description="Low complexity" evidence="3">
    <location>
        <begin position="385"/>
        <end position="396"/>
    </location>
</feature>
<name>A0A6A6WHH7_9PEZI</name>
<feature type="region of interest" description="Disordered" evidence="3">
    <location>
        <begin position="73"/>
        <end position="107"/>
    </location>
</feature>
<dbReference type="Gene3D" id="1.20.920.10">
    <property type="entry name" value="Bromodomain-like"/>
    <property type="match status" value="1"/>
</dbReference>
<keyword evidence="6" id="KW-1185">Reference proteome</keyword>
<feature type="compositionally biased region" description="Polar residues" evidence="3">
    <location>
        <begin position="291"/>
        <end position="328"/>
    </location>
</feature>
<dbReference type="PANTHER" id="PTHR15398:SF4">
    <property type="entry name" value="BROMODOMAIN-CONTAINING PROTEIN 8 ISOFORM X1"/>
    <property type="match status" value="1"/>
</dbReference>
<evidence type="ECO:0000313" key="6">
    <source>
        <dbReference type="Proteomes" id="UP000799437"/>
    </source>
</evidence>
<feature type="compositionally biased region" description="Polar residues" evidence="3">
    <location>
        <begin position="211"/>
        <end position="221"/>
    </location>
</feature>
<evidence type="ECO:0000313" key="5">
    <source>
        <dbReference type="EMBL" id="KAF2762248.1"/>
    </source>
</evidence>
<feature type="compositionally biased region" description="Low complexity" evidence="3">
    <location>
        <begin position="349"/>
        <end position="365"/>
    </location>
</feature>
<feature type="compositionally biased region" description="Low complexity" evidence="3">
    <location>
        <begin position="238"/>
        <end position="255"/>
    </location>
</feature>
<dbReference type="EMBL" id="ML996566">
    <property type="protein sequence ID" value="KAF2762248.1"/>
    <property type="molecule type" value="Genomic_DNA"/>
</dbReference>
<feature type="compositionally biased region" description="Low complexity" evidence="3">
    <location>
        <begin position="555"/>
        <end position="565"/>
    </location>
</feature>
<feature type="compositionally biased region" description="Low complexity" evidence="3">
    <location>
        <begin position="170"/>
        <end position="185"/>
    </location>
</feature>
<gene>
    <name evidence="5" type="ORF">EJ05DRAFT_202333</name>
</gene>
<feature type="compositionally biased region" description="Polar residues" evidence="3">
    <location>
        <begin position="269"/>
        <end position="283"/>
    </location>
</feature>